<feature type="region of interest" description="Disordered" evidence="1">
    <location>
        <begin position="1"/>
        <end position="50"/>
    </location>
</feature>
<proteinExistence type="predicted"/>
<protein>
    <submittedName>
        <fullName evidence="2">Uncharacterized protein</fullName>
    </submittedName>
</protein>
<evidence type="ECO:0000313" key="2">
    <source>
        <dbReference type="EMBL" id="SDF94028.1"/>
    </source>
</evidence>
<feature type="compositionally biased region" description="Polar residues" evidence="1">
    <location>
        <begin position="7"/>
        <end position="29"/>
    </location>
</feature>
<dbReference type="Proteomes" id="UP000182284">
    <property type="component" value="Unassembled WGS sequence"/>
</dbReference>
<reference evidence="2 3" key="1">
    <citation type="submission" date="2016-10" db="EMBL/GenBank/DDBJ databases">
        <authorList>
            <person name="de Groot N.N."/>
        </authorList>
    </citation>
    <scope>NUCLEOTIDE SEQUENCE [LARGE SCALE GENOMIC DNA]</scope>
    <source>
        <strain evidence="2 3">DSM 27375</strain>
    </source>
</reference>
<evidence type="ECO:0000256" key="1">
    <source>
        <dbReference type="SAM" id="MobiDB-lite"/>
    </source>
</evidence>
<dbReference type="AlphaFoldDB" id="A0A1G7Q6D7"/>
<sequence length="194" mass="21439">MIFNLSPCLNGTQQSHRNADQASVPSARSTPKHYAHSENHRPRLNSLTTPRKTITSIRHHNLHPNRRPSSQRRRLAGTLEINGSETACTDAPMNASPFFVTIGHMIGSRQMSFWPRSDVRPSRSLPPLERWRGVRLIQTAKSRPFENVSIGGANVVIAEAVIGPTPGIVARCRAASSWVARRRSFASSSVIFSA</sequence>
<dbReference type="EMBL" id="FNBL01000009">
    <property type="protein sequence ID" value="SDF94028.1"/>
    <property type="molecule type" value="Genomic_DNA"/>
</dbReference>
<evidence type="ECO:0000313" key="3">
    <source>
        <dbReference type="Proteomes" id="UP000182284"/>
    </source>
</evidence>
<organism evidence="2 3">
    <name type="scientific">Celeribacter baekdonensis</name>
    <dbReference type="NCBI Taxonomy" id="875171"/>
    <lineage>
        <taxon>Bacteria</taxon>
        <taxon>Pseudomonadati</taxon>
        <taxon>Pseudomonadota</taxon>
        <taxon>Alphaproteobacteria</taxon>
        <taxon>Rhodobacterales</taxon>
        <taxon>Roseobacteraceae</taxon>
        <taxon>Celeribacter</taxon>
    </lineage>
</organism>
<gene>
    <name evidence="2" type="ORF">SAMN04488117_10922</name>
</gene>
<accession>A0A1G7Q6D7</accession>
<name>A0A1G7Q6D7_9RHOB</name>